<feature type="compositionally biased region" description="Gly residues" evidence="1">
    <location>
        <begin position="29"/>
        <end position="71"/>
    </location>
</feature>
<dbReference type="PANTHER" id="PTHR37879:SF1">
    <property type="entry name" value="CYSTEINE-RICH TAIL PROTEIN 1"/>
    <property type="match status" value="1"/>
</dbReference>
<name>A0A4U1FNN5_MONMO</name>
<evidence type="ECO:0000313" key="2">
    <source>
        <dbReference type="EMBL" id="TKC51683.1"/>
    </source>
</evidence>
<dbReference type="Proteomes" id="UP000308365">
    <property type="component" value="Unassembled WGS sequence"/>
</dbReference>
<dbReference type="EMBL" id="RWIC01000047">
    <property type="protein sequence ID" value="TKC51683.1"/>
    <property type="molecule type" value="Genomic_DNA"/>
</dbReference>
<evidence type="ECO:0000256" key="1">
    <source>
        <dbReference type="SAM" id="MobiDB-lite"/>
    </source>
</evidence>
<feature type="compositionally biased region" description="Low complexity" evidence="1">
    <location>
        <begin position="253"/>
        <end position="263"/>
    </location>
</feature>
<accession>A0A4U1FNN5</accession>
<organism evidence="2 3">
    <name type="scientific">Monodon monoceros</name>
    <name type="common">Narwhal</name>
    <name type="synonym">Ceratodon monodon</name>
    <dbReference type="NCBI Taxonomy" id="40151"/>
    <lineage>
        <taxon>Eukaryota</taxon>
        <taxon>Metazoa</taxon>
        <taxon>Chordata</taxon>
        <taxon>Craniata</taxon>
        <taxon>Vertebrata</taxon>
        <taxon>Euteleostomi</taxon>
        <taxon>Mammalia</taxon>
        <taxon>Eutheria</taxon>
        <taxon>Laurasiatheria</taxon>
        <taxon>Artiodactyla</taxon>
        <taxon>Whippomorpha</taxon>
        <taxon>Cetacea</taxon>
        <taxon>Odontoceti</taxon>
        <taxon>Monodontidae</taxon>
        <taxon>Monodon</taxon>
    </lineage>
</organism>
<comment type="caution">
    <text evidence="2">The sequence shown here is derived from an EMBL/GenBank/DDBJ whole genome shotgun (WGS) entry which is preliminary data.</text>
</comment>
<sequence length="311" mass="32671">MASPAGPRAAAAEVVSKAGLDAAPAPWPGGSGGSGGDLGRWPGRGGSRGRGAQGSARRGGGGGGRTVGQMGGVRGRWKVKQTAGQAAMGQLREDTHLHRVRWPFLASQQVSTCPVVTELMGTLRDRGLLAHEATNQRETSLRNELETSLVYEAHVANRKITPPFPRREKAAASRSAHRHWDLAQRTRQLAAVTTSGQAMDPPEMLVKDPYAHVSIPRAHLRPKLGQQLEAAPSSLESQPLPVGSCTLEPTEEAPGPKGAKGAASIQGQQAWQQPCTPYGSGQRQAGLTYAGLPPMGCGGNTARHCWCCVIS</sequence>
<gene>
    <name evidence="2" type="ORF">EI555_013253</name>
</gene>
<feature type="region of interest" description="Disordered" evidence="1">
    <location>
        <begin position="228"/>
        <end position="264"/>
    </location>
</feature>
<dbReference type="PANTHER" id="PTHR37879">
    <property type="entry name" value="CYSTEINE-RICH TAIL PROTEIN 1"/>
    <property type="match status" value="1"/>
</dbReference>
<proteinExistence type="predicted"/>
<dbReference type="Pfam" id="PF10631">
    <property type="entry name" value="DUF2477"/>
    <property type="match status" value="1"/>
</dbReference>
<dbReference type="AlphaFoldDB" id="A0A4U1FNN5"/>
<protein>
    <submittedName>
        <fullName evidence="2">Uncharacterized protein</fullName>
    </submittedName>
</protein>
<reference evidence="3" key="1">
    <citation type="journal article" date="2019" name="IScience">
        <title>Narwhal Genome Reveals Long-Term Low Genetic Diversity despite Current Large Abundance Size.</title>
        <authorList>
            <person name="Westbury M.V."/>
            <person name="Petersen B."/>
            <person name="Garde E."/>
            <person name="Heide-Jorgensen M.P."/>
            <person name="Lorenzen E.D."/>
        </authorList>
    </citation>
    <scope>NUCLEOTIDE SEQUENCE [LARGE SCALE GENOMIC DNA]</scope>
</reference>
<dbReference type="InterPro" id="IPR018904">
    <property type="entry name" value="UPF0574"/>
</dbReference>
<evidence type="ECO:0000313" key="3">
    <source>
        <dbReference type="Proteomes" id="UP000308365"/>
    </source>
</evidence>
<feature type="region of interest" description="Disordered" evidence="1">
    <location>
        <begin position="22"/>
        <end position="71"/>
    </location>
</feature>